<evidence type="ECO:0000313" key="3">
    <source>
        <dbReference type="Proteomes" id="UP000507470"/>
    </source>
</evidence>
<dbReference type="EMBL" id="CACVKT020004981">
    <property type="protein sequence ID" value="CAC5392426.1"/>
    <property type="molecule type" value="Genomic_DNA"/>
</dbReference>
<proteinExistence type="predicted"/>
<feature type="coiled-coil region" evidence="1">
    <location>
        <begin position="436"/>
        <end position="463"/>
    </location>
</feature>
<keyword evidence="1" id="KW-0175">Coiled coil</keyword>
<organism evidence="2 3">
    <name type="scientific">Mytilus coruscus</name>
    <name type="common">Sea mussel</name>
    <dbReference type="NCBI Taxonomy" id="42192"/>
    <lineage>
        <taxon>Eukaryota</taxon>
        <taxon>Metazoa</taxon>
        <taxon>Spiralia</taxon>
        <taxon>Lophotrochozoa</taxon>
        <taxon>Mollusca</taxon>
        <taxon>Bivalvia</taxon>
        <taxon>Autobranchia</taxon>
        <taxon>Pteriomorphia</taxon>
        <taxon>Mytilida</taxon>
        <taxon>Mytiloidea</taxon>
        <taxon>Mytilidae</taxon>
        <taxon>Mytilinae</taxon>
        <taxon>Mytilus</taxon>
    </lineage>
</organism>
<reference evidence="2 3" key="1">
    <citation type="submission" date="2020-06" db="EMBL/GenBank/DDBJ databases">
        <authorList>
            <person name="Li R."/>
            <person name="Bekaert M."/>
        </authorList>
    </citation>
    <scope>NUCLEOTIDE SEQUENCE [LARGE SCALE GENOMIC DNA]</scope>
    <source>
        <strain evidence="3">wild</strain>
    </source>
</reference>
<dbReference type="SUPFAM" id="SSF46966">
    <property type="entry name" value="Spectrin repeat"/>
    <property type="match status" value="2"/>
</dbReference>
<sequence>MEEKLSVNMDDNDDGEIYFRSSCVIEIGKVKGLNISQINTERGELDKNELIDKSRIDIENGYLDKTEIAKNRQINEKNVNSDKRDLIESQVMSSENGKLDVKEEVINRHSSVKHPCYDVGFTNVQMNENQSVNHDTHGHFTSSSDQNSNLLHSKNENSEILECNDDVLNPDKSYSEIQCFLKCESCENQQQTDKIYCLKNESGLDKGENNEFGQDKDYNNVSGQDEGDFSSIMVENKSVDMNPVENEIQCTLNGNKLGNKNVKTKCTSTERGGQEISYSFDVLANIGKELGAEILPSVPENSNFSNKLKLSGYTQNIGKLNENLHKDVIAKLPTTKSGTFSVNKNHTVENKTFMNTKLSSVRYSSKGKSTDVDVCPDVVISRKYQKFKYIEEDLPDLCVCPHQDKYAFSVKEFEKEAEAYRQRTHQLPPIREEHDNDVIDDEIESLEAKYRDISRECSKHLEKLSAIMKQKKAFDELSDKLSGVYPQIEKKVSQIDEQEVGKMPDRDTQDLAMLKDLKADLIGQERKLKELSQTGEKLVKGLEGINMQSKADTVRNTMDECREKHDSLQRDIALKEEVFDSAVSQQHDVMNRLDELTEWLSETEQFLNEGRAISLDKDKLLQHLKEQQLMNAEIDSNKALLERLSEAPDTSMTEDAETAIFDLSERVTDVERKAELATKGLEEIASRMSDLDSGVSQMEGWLTESIDLL</sequence>
<feature type="coiled-coil region" evidence="1">
    <location>
        <begin position="514"/>
        <end position="578"/>
    </location>
</feature>
<dbReference type="OrthoDB" id="2250192at2759"/>
<protein>
    <submittedName>
        <fullName evidence="2">DST</fullName>
    </submittedName>
</protein>
<evidence type="ECO:0000313" key="2">
    <source>
        <dbReference type="EMBL" id="CAC5392426.1"/>
    </source>
</evidence>
<keyword evidence="3" id="KW-1185">Reference proteome</keyword>
<evidence type="ECO:0000256" key="1">
    <source>
        <dbReference type="SAM" id="Coils"/>
    </source>
</evidence>
<name>A0A6J8CAL2_MYTCO</name>
<gene>
    <name evidence="2" type="ORF">MCOR_27360</name>
</gene>
<dbReference type="AlphaFoldDB" id="A0A6J8CAL2"/>
<dbReference type="Proteomes" id="UP000507470">
    <property type="component" value="Unassembled WGS sequence"/>
</dbReference>
<accession>A0A6J8CAL2</accession>
<dbReference type="Gene3D" id="1.20.58.60">
    <property type="match status" value="2"/>
</dbReference>